<name>A0A4R8LPE4_9BURK</name>
<dbReference type="PANTHER" id="PTHR11070:SF30">
    <property type="entry name" value="F-BOX DNA HELICASE 1"/>
    <property type="match status" value="1"/>
</dbReference>
<keyword evidence="12" id="KW-1185">Reference proteome</keyword>
<dbReference type="Gene3D" id="3.40.50.300">
    <property type="entry name" value="P-loop containing nucleotide triphosphate hydrolases"/>
    <property type="match status" value="2"/>
</dbReference>
<dbReference type="GO" id="GO:0003677">
    <property type="term" value="F:DNA binding"/>
    <property type="evidence" value="ECO:0007669"/>
    <property type="project" value="InterPro"/>
</dbReference>
<evidence type="ECO:0000313" key="11">
    <source>
        <dbReference type="EMBL" id="TDY48106.1"/>
    </source>
</evidence>
<reference evidence="11 12" key="1">
    <citation type="submission" date="2019-03" db="EMBL/GenBank/DDBJ databases">
        <title>Genomic Encyclopedia of Type Strains, Phase III (KMG-III): the genomes of soil and plant-associated and newly described type strains.</title>
        <authorList>
            <person name="Whitman W."/>
        </authorList>
    </citation>
    <scope>NUCLEOTIDE SEQUENCE [LARGE SCALE GENOMIC DNA]</scope>
    <source>
        <strain evidence="11 12">LMG 29544</strain>
    </source>
</reference>
<keyword evidence="5" id="KW-0413">Isomerase</keyword>
<dbReference type="EC" id="5.6.2.4" evidence="7"/>
<dbReference type="InterPro" id="IPR014016">
    <property type="entry name" value="UvrD-like_ATP-bd"/>
</dbReference>
<evidence type="ECO:0000256" key="1">
    <source>
        <dbReference type="ARBA" id="ARBA00022741"/>
    </source>
</evidence>
<evidence type="ECO:0000256" key="7">
    <source>
        <dbReference type="ARBA" id="ARBA00034808"/>
    </source>
</evidence>
<keyword evidence="1" id="KW-0547">Nucleotide-binding</keyword>
<dbReference type="GO" id="GO:0031297">
    <property type="term" value="P:replication fork processing"/>
    <property type="evidence" value="ECO:0007669"/>
    <property type="project" value="TreeGrafter"/>
</dbReference>
<keyword evidence="3" id="KW-0347">Helicase</keyword>
<evidence type="ECO:0000313" key="12">
    <source>
        <dbReference type="Proteomes" id="UP000295509"/>
    </source>
</evidence>
<keyword evidence="2" id="KW-0378">Hydrolase</keyword>
<evidence type="ECO:0000259" key="10">
    <source>
        <dbReference type="Pfam" id="PF13361"/>
    </source>
</evidence>
<dbReference type="AlphaFoldDB" id="A0A4R8LPE4"/>
<comment type="catalytic activity">
    <reaction evidence="8">
        <text>ATP + H2O = ADP + phosphate + H(+)</text>
        <dbReference type="Rhea" id="RHEA:13065"/>
        <dbReference type="ChEBI" id="CHEBI:15377"/>
        <dbReference type="ChEBI" id="CHEBI:15378"/>
        <dbReference type="ChEBI" id="CHEBI:30616"/>
        <dbReference type="ChEBI" id="CHEBI:43474"/>
        <dbReference type="ChEBI" id="CHEBI:456216"/>
        <dbReference type="EC" id="5.6.2.4"/>
    </reaction>
</comment>
<comment type="catalytic activity">
    <reaction evidence="6">
        <text>Couples ATP hydrolysis with the unwinding of duplex DNA by translocating in the 3'-5' direction.</text>
        <dbReference type="EC" id="5.6.2.4"/>
    </reaction>
</comment>
<feature type="domain" description="UvrD-like helicase ATP-binding" evidence="9">
    <location>
        <begin position="218"/>
        <end position="262"/>
    </location>
</feature>
<dbReference type="GO" id="GO:0005524">
    <property type="term" value="F:ATP binding"/>
    <property type="evidence" value="ECO:0007669"/>
    <property type="project" value="UniProtKB-KW"/>
</dbReference>
<dbReference type="InterPro" id="IPR027417">
    <property type="entry name" value="P-loop_NTPase"/>
</dbReference>
<dbReference type="Pfam" id="PF00580">
    <property type="entry name" value="UvrD-helicase"/>
    <property type="match status" value="1"/>
</dbReference>
<evidence type="ECO:0000256" key="6">
    <source>
        <dbReference type="ARBA" id="ARBA00034617"/>
    </source>
</evidence>
<dbReference type="Proteomes" id="UP000295509">
    <property type="component" value="Unassembled WGS sequence"/>
</dbReference>
<dbReference type="GO" id="GO:0000724">
    <property type="term" value="P:double-strand break repair via homologous recombination"/>
    <property type="evidence" value="ECO:0007669"/>
    <property type="project" value="TreeGrafter"/>
</dbReference>
<evidence type="ECO:0000256" key="4">
    <source>
        <dbReference type="ARBA" id="ARBA00022840"/>
    </source>
</evidence>
<evidence type="ECO:0000259" key="9">
    <source>
        <dbReference type="Pfam" id="PF00580"/>
    </source>
</evidence>
<dbReference type="Pfam" id="PF13361">
    <property type="entry name" value="UvrD_C"/>
    <property type="match status" value="1"/>
</dbReference>
<evidence type="ECO:0000256" key="5">
    <source>
        <dbReference type="ARBA" id="ARBA00023235"/>
    </source>
</evidence>
<feature type="domain" description="UvrD-like helicase C-terminal" evidence="10">
    <location>
        <begin position="428"/>
        <end position="483"/>
    </location>
</feature>
<dbReference type="InterPro" id="IPR000212">
    <property type="entry name" value="DNA_helicase_UvrD/REP"/>
</dbReference>
<dbReference type="EMBL" id="SORE01000011">
    <property type="protein sequence ID" value="TDY48106.1"/>
    <property type="molecule type" value="Genomic_DNA"/>
</dbReference>
<evidence type="ECO:0000256" key="2">
    <source>
        <dbReference type="ARBA" id="ARBA00022801"/>
    </source>
</evidence>
<dbReference type="InterPro" id="IPR014017">
    <property type="entry name" value="DNA_helicase_UvrD-like_C"/>
</dbReference>
<dbReference type="GO" id="GO:0043138">
    <property type="term" value="F:3'-5' DNA helicase activity"/>
    <property type="evidence" value="ECO:0007669"/>
    <property type="project" value="UniProtKB-EC"/>
</dbReference>
<proteinExistence type="predicted"/>
<accession>A0A4R8LPE4</accession>
<dbReference type="GO" id="GO:0016887">
    <property type="term" value="F:ATP hydrolysis activity"/>
    <property type="evidence" value="ECO:0007669"/>
    <property type="project" value="RHEA"/>
</dbReference>
<dbReference type="SUPFAM" id="SSF52540">
    <property type="entry name" value="P-loop containing nucleoside triphosphate hydrolases"/>
    <property type="match status" value="1"/>
</dbReference>
<protein>
    <recommendedName>
        <fullName evidence="7">DNA 3'-5' helicase</fullName>
        <ecNumber evidence="7">5.6.2.4</ecNumber>
    </recommendedName>
</protein>
<gene>
    <name evidence="11" type="ORF">BX592_11140</name>
</gene>
<evidence type="ECO:0000256" key="8">
    <source>
        <dbReference type="ARBA" id="ARBA00048988"/>
    </source>
</evidence>
<evidence type="ECO:0000256" key="3">
    <source>
        <dbReference type="ARBA" id="ARBA00022806"/>
    </source>
</evidence>
<organism evidence="11 12">
    <name type="scientific">Paraburkholderia rhizosphaerae</name>
    <dbReference type="NCBI Taxonomy" id="480658"/>
    <lineage>
        <taxon>Bacteria</taxon>
        <taxon>Pseudomonadati</taxon>
        <taxon>Pseudomonadota</taxon>
        <taxon>Betaproteobacteria</taxon>
        <taxon>Burkholderiales</taxon>
        <taxon>Burkholderiaceae</taxon>
        <taxon>Paraburkholderia</taxon>
    </lineage>
</organism>
<keyword evidence="4" id="KW-0067">ATP-binding</keyword>
<sequence length="501" mass="55789">MIGNEGIHHTNMRTITPTEEQNAVLDAVSAGGNLKVKAYAGAGKTATLDLVARARPDRRGYYLAFNRDIANDGKRKFPSNVSCRTVHSVAFSSVDRALTARLNLPKEPPHHLASRYGLGLMRVPTIIGKTLELSAFHVGRMVADGAARFCRSAQSAPEEWHIPVDEKIEETAAADLRAMLLPHVVRHWEESISPTGKTAITPDVYLKVWEQARPAINADFILFDEAQDSDGLMLSVLRRQSAQIIYVGDPYQQIYEWRGAVNAMQYIDAPQCALTESFRFGHTFAALASRILRLLGERTPLRGQSAIQSRLVEGGETPPVDAILCRKNVTVVGALANGLRDGHKVAVRANVEDILAFADGADRLKRGERAYRPTSLALFESWSDVQEYARSYAGRDLLPIVQIIDREGTDFLRALLSRISPESEADYVISTVHRAKGLEWDRVRVTGDFRFKTEDDGRTTMAEDEKRLLYVALTRARRMLDVSELHNDLLKVFECAGPNER</sequence>
<dbReference type="PANTHER" id="PTHR11070">
    <property type="entry name" value="UVRD / RECB / PCRA DNA HELICASE FAMILY MEMBER"/>
    <property type="match status" value="1"/>
</dbReference>
<comment type="caution">
    <text evidence="11">The sequence shown here is derived from an EMBL/GenBank/DDBJ whole genome shotgun (WGS) entry which is preliminary data.</text>
</comment>
<dbReference type="RefSeq" id="WP_243849561.1">
    <property type="nucleotide sequence ID" value="NZ_JBHLUW010000061.1"/>
</dbReference>